<evidence type="ECO:0000313" key="2">
    <source>
        <dbReference type="EMBL" id="EDR24008.1"/>
    </source>
</evidence>
<feature type="compositionally biased region" description="Basic residues" evidence="1">
    <location>
        <begin position="241"/>
        <end position="253"/>
    </location>
</feature>
<dbReference type="GeneID" id="5884750"/>
<dbReference type="AlphaFoldDB" id="B0EN94"/>
<feature type="compositionally biased region" description="Polar residues" evidence="1">
    <location>
        <begin position="258"/>
        <end position="279"/>
    </location>
</feature>
<dbReference type="RefSeq" id="XP_001739614.1">
    <property type="nucleotide sequence ID" value="XM_001739562.1"/>
</dbReference>
<dbReference type="EMBL" id="DS550066">
    <property type="protein sequence ID" value="EDR24008.1"/>
    <property type="molecule type" value="Genomic_DNA"/>
</dbReference>
<dbReference type="Proteomes" id="UP000008076">
    <property type="component" value="Unassembled WGS sequence"/>
</dbReference>
<feature type="region of interest" description="Disordered" evidence="1">
    <location>
        <begin position="140"/>
        <end position="326"/>
    </location>
</feature>
<evidence type="ECO:0000256" key="1">
    <source>
        <dbReference type="SAM" id="MobiDB-lite"/>
    </source>
</evidence>
<sequence length="917" mass="100577">MLVFILLITLSCASEYEDFSFNNFKDILSSNKESDKSSSLKDKKSKSSSGTKTKRKSVKPKKKNKPKPVKRTKQIAKPKPVTKPVAKPKKINKLKTVAKPRTVIKPIRKPINKSVKKPINKSVKKPTKKKTTVKPLTKRMYGKKSTAVKGSTKQKKSNITNKKSSGSMTKGKMGSKPLVKKGYKASRKSYVQPKNKKEVKQTFKSTSNNNRLNSPFKLKTNNAPKKLNSSIKPTNKSKLQDKKKLKPIKKGSTGKRLSVTNAKKQTTRTNSLITKSSKNIKPLAKGLSGKKVPYSTIKGNKNMTNTKSLSKGTTSVSQPTKSTTNTNTKIINEKGKKGVEASIDYKGDKLSTSSQAKFVKDGNGKTTSIGIEGTYQANKNVSFNGGFNFENKYGQKTSDFTFGTTYTGSKFNGNAKYNIKRDPIGKSSSFQYNAEYRPDKNFTFGISGSKENTYGQTTKTFNGKIGFVGEEKLKKADLSYNRVTNPSGVSSNIHYDANYKPDNKWAFGVDGDISNKNGEKSNKFNFNGQYKYKKLDANFDLNHVKDGKGKSNTLSGKFDYKASDAWRVTGDGFISNNYGQKSNGLNVKADYKSTNTTGSISAGFKNDQKGNSNYVNGNIVRKVNSNLTLSANGKISNDYGKKTTEINGKAVYNGDKLQADLALGHKKDTNGVNNYIQGNFNYKANDNWTFTGNGKANNQYGKRSNEFGIGTQYTSPKLNASASYQQTNNAAGKNTKVNLDSTYRINNKTVVTGNLNTVTNNGKRDTDYGIGIKYNPDENSTINANFKHNGVTGSNVFGIGGSVKNNKLDLSANAEFGKNNKKADLTLSYKPSDKFSVEGKAGYTYTNGHGSSNYGVDLHYKPDEKWDISAGASRSTEGTTWSAKAEHKMSKDSSWFISAEKGPSGGPRYMGGLQITF</sequence>
<dbReference type="OMA" id="FNYKAND"/>
<feature type="compositionally biased region" description="Low complexity" evidence="1">
    <location>
        <begin position="162"/>
        <end position="176"/>
    </location>
</feature>
<gene>
    <name evidence="2" type="ORF">EDI_115450</name>
</gene>
<protein>
    <submittedName>
        <fullName evidence="2">Uncharacterized protein</fullName>
    </submittedName>
</protein>
<feature type="region of interest" description="Disordered" evidence="1">
    <location>
        <begin position="30"/>
        <end position="94"/>
    </location>
</feature>
<dbReference type="VEuPathDB" id="AmoebaDB:EDI_115450"/>
<proteinExistence type="predicted"/>
<dbReference type="KEGG" id="edi:EDI_115450"/>
<evidence type="ECO:0000313" key="3">
    <source>
        <dbReference type="Proteomes" id="UP000008076"/>
    </source>
</evidence>
<feature type="compositionally biased region" description="Polar residues" evidence="1">
    <location>
        <begin position="202"/>
        <end position="234"/>
    </location>
</feature>
<feature type="compositionally biased region" description="Basic and acidic residues" evidence="1">
    <location>
        <begin position="32"/>
        <end position="42"/>
    </location>
</feature>
<dbReference type="OrthoDB" id="30060at2759"/>
<keyword evidence="3" id="KW-1185">Reference proteome</keyword>
<organism evidence="3">
    <name type="scientific">Entamoeba dispar (strain ATCC PRA-260 / SAW760)</name>
    <dbReference type="NCBI Taxonomy" id="370354"/>
    <lineage>
        <taxon>Eukaryota</taxon>
        <taxon>Amoebozoa</taxon>
        <taxon>Evosea</taxon>
        <taxon>Archamoebae</taxon>
        <taxon>Mastigamoebida</taxon>
        <taxon>Entamoebidae</taxon>
        <taxon>Entamoeba</taxon>
    </lineage>
</organism>
<accession>B0EN94</accession>
<name>B0EN94_ENTDS</name>
<feature type="compositionally biased region" description="Polar residues" evidence="1">
    <location>
        <begin position="297"/>
        <end position="319"/>
    </location>
</feature>
<dbReference type="eggNOG" id="ENOG502RSM1">
    <property type="taxonomic scope" value="Eukaryota"/>
</dbReference>
<feature type="compositionally biased region" description="Basic residues" evidence="1">
    <location>
        <begin position="52"/>
        <end position="76"/>
    </location>
</feature>
<feature type="compositionally biased region" description="Basic residues" evidence="1">
    <location>
        <begin position="178"/>
        <end position="187"/>
    </location>
</feature>
<reference evidence="3" key="1">
    <citation type="submission" date="2007-12" db="EMBL/GenBank/DDBJ databases">
        <title>Annotation of Entamoeba dispar SAW760.</title>
        <authorList>
            <person name="Lorenzi H."/>
            <person name="Inman J."/>
            <person name="Schobel S."/>
            <person name="Amedeo P."/>
            <person name="Caler E."/>
        </authorList>
    </citation>
    <scope>NUCLEOTIDE SEQUENCE [LARGE SCALE GENOMIC DNA]</scope>
    <source>
        <strain evidence="3">ATCC PRA-260 / SAW760</strain>
    </source>
</reference>
<dbReference type="SUPFAM" id="SSF56935">
    <property type="entry name" value="Porins"/>
    <property type="match status" value="1"/>
</dbReference>